<dbReference type="SUPFAM" id="SSF46689">
    <property type="entry name" value="Homeodomain-like"/>
    <property type="match status" value="1"/>
</dbReference>
<feature type="DNA-binding region" description="H-T-H motif" evidence="2">
    <location>
        <begin position="40"/>
        <end position="59"/>
    </location>
</feature>
<sequence length="219" mass="24844">MNTGTEKIYHRPDRRVTRTRRHLREALMQLILEKGYDAVTIEDITERAELGRTTFYLHYRDKEELLLESIEATAQELYQQIYPEKGPQGPSSPQEGLHAIERVFTHAAANSLLYRIILKGGAASKVRHTILNFLSEAALPIFERNLPNPRMFPVPLQAVSSYFAASLLGFLTWWLEEETPYPPEEASRYFTQLFLFGLRGLHNGSELLEGSPSPSGGVG</sequence>
<gene>
    <name evidence="4" type="ORF">ENT37_06175</name>
</gene>
<evidence type="ECO:0000259" key="3">
    <source>
        <dbReference type="PROSITE" id="PS50977"/>
    </source>
</evidence>
<name>A0A7C4KIQ3_9CHLR</name>
<comment type="caution">
    <text evidence="4">The sequence shown here is derived from an EMBL/GenBank/DDBJ whole genome shotgun (WGS) entry which is preliminary data.</text>
</comment>
<dbReference type="GO" id="GO:0003677">
    <property type="term" value="F:DNA binding"/>
    <property type="evidence" value="ECO:0007669"/>
    <property type="project" value="UniProtKB-UniRule"/>
</dbReference>
<dbReference type="Pfam" id="PF14278">
    <property type="entry name" value="TetR_C_8"/>
    <property type="match status" value="1"/>
</dbReference>
<dbReference type="InterPro" id="IPR050624">
    <property type="entry name" value="HTH-type_Tx_Regulator"/>
</dbReference>
<keyword evidence="1 2" id="KW-0238">DNA-binding</keyword>
<dbReference type="InterPro" id="IPR039532">
    <property type="entry name" value="TetR_C_Firmicutes"/>
</dbReference>
<evidence type="ECO:0000256" key="2">
    <source>
        <dbReference type="PROSITE-ProRule" id="PRU00335"/>
    </source>
</evidence>
<proteinExistence type="predicted"/>
<evidence type="ECO:0000313" key="4">
    <source>
        <dbReference type="EMBL" id="HGS21437.1"/>
    </source>
</evidence>
<dbReference type="InterPro" id="IPR009057">
    <property type="entry name" value="Homeodomain-like_sf"/>
</dbReference>
<dbReference type="InterPro" id="IPR001647">
    <property type="entry name" value="HTH_TetR"/>
</dbReference>
<accession>A0A7C4KIQ3</accession>
<dbReference type="AlphaFoldDB" id="A0A7C4KIQ3"/>
<dbReference type="PANTHER" id="PTHR43479">
    <property type="entry name" value="ACREF/ENVCD OPERON REPRESSOR-RELATED"/>
    <property type="match status" value="1"/>
</dbReference>
<reference evidence="4" key="1">
    <citation type="journal article" date="2020" name="mSystems">
        <title>Genome- and Community-Level Interaction Insights into Carbon Utilization and Element Cycling Functions of Hydrothermarchaeota in Hydrothermal Sediment.</title>
        <authorList>
            <person name="Zhou Z."/>
            <person name="Liu Y."/>
            <person name="Xu W."/>
            <person name="Pan J."/>
            <person name="Luo Z.H."/>
            <person name="Li M."/>
        </authorList>
    </citation>
    <scope>NUCLEOTIDE SEQUENCE [LARGE SCALE GENOMIC DNA]</scope>
    <source>
        <strain evidence="4">SpSt-573</strain>
    </source>
</reference>
<dbReference type="PANTHER" id="PTHR43479:SF7">
    <property type="entry name" value="TETR-FAMILY TRANSCRIPTIONAL REGULATOR"/>
    <property type="match status" value="1"/>
</dbReference>
<dbReference type="PRINTS" id="PR00455">
    <property type="entry name" value="HTHTETR"/>
</dbReference>
<dbReference type="PROSITE" id="PS50977">
    <property type="entry name" value="HTH_TETR_2"/>
    <property type="match status" value="1"/>
</dbReference>
<dbReference type="EMBL" id="DSYK01000310">
    <property type="protein sequence ID" value="HGS21437.1"/>
    <property type="molecule type" value="Genomic_DNA"/>
</dbReference>
<protein>
    <submittedName>
        <fullName evidence="4">TetR/AcrR family transcriptional regulator</fullName>
    </submittedName>
</protein>
<organism evidence="4">
    <name type="scientific">Anaerolinea thermolimosa</name>
    <dbReference type="NCBI Taxonomy" id="229919"/>
    <lineage>
        <taxon>Bacteria</taxon>
        <taxon>Bacillati</taxon>
        <taxon>Chloroflexota</taxon>
        <taxon>Anaerolineae</taxon>
        <taxon>Anaerolineales</taxon>
        <taxon>Anaerolineaceae</taxon>
        <taxon>Anaerolinea</taxon>
    </lineage>
</organism>
<evidence type="ECO:0000256" key="1">
    <source>
        <dbReference type="ARBA" id="ARBA00023125"/>
    </source>
</evidence>
<dbReference type="Pfam" id="PF00440">
    <property type="entry name" value="TetR_N"/>
    <property type="match status" value="1"/>
</dbReference>
<feature type="domain" description="HTH tetR-type" evidence="3">
    <location>
        <begin position="17"/>
        <end position="77"/>
    </location>
</feature>
<dbReference type="Gene3D" id="1.10.357.10">
    <property type="entry name" value="Tetracycline Repressor, domain 2"/>
    <property type="match status" value="1"/>
</dbReference>